<organism evidence="1 2">
    <name type="scientific">Candidatus Desulfacyla euxinica</name>
    <dbReference type="NCBI Taxonomy" id="2841693"/>
    <lineage>
        <taxon>Bacteria</taxon>
        <taxon>Deltaproteobacteria</taxon>
        <taxon>Candidatus Desulfacyla</taxon>
    </lineage>
</organism>
<dbReference type="AlphaFoldDB" id="A0A8J6MZR6"/>
<proteinExistence type="predicted"/>
<name>A0A8J6MZR6_9DELT</name>
<evidence type="ECO:0000313" key="2">
    <source>
        <dbReference type="Proteomes" id="UP000650524"/>
    </source>
</evidence>
<reference evidence="1 2" key="1">
    <citation type="submission" date="2020-08" db="EMBL/GenBank/DDBJ databases">
        <title>Bridging the membrane lipid divide: bacteria of the FCB group superphylum have the potential to synthesize archaeal ether lipids.</title>
        <authorList>
            <person name="Villanueva L."/>
            <person name="Von Meijenfeldt F.A.B."/>
            <person name="Westbye A.B."/>
            <person name="Yadav S."/>
            <person name="Hopmans E.C."/>
            <person name="Dutilh B.E."/>
            <person name="Sinninghe Damste J.S."/>
        </authorList>
    </citation>
    <scope>NUCLEOTIDE SEQUENCE [LARGE SCALE GENOMIC DNA]</scope>
    <source>
        <strain evidence="1">NIOZ-UU27</strain>
    </source>
</reference>
<accession>A0A8J6MZR6</accession>
<sequence>MLRPKAKKIIVQFDDGTQTESAFEDLTAHLQRELLKQPVLFDFNPDGDNKKFLLLEWKDGWKEVMAVDSTCREINRYYVITRPEDTGRLSLNREDGYPELIEIGREPLNLKQIGFVNNHEIALKQSDREGKKVDHFFSLKMNGDLLSTIVEGFRKALNEEGIEIKTLSMDTFRQSPGIYPKIARRMGIRAVERQQDVLDFMDYLARNATQEP</sequence>
<evidence type="ECO:0000313" key="1">
    <source>
        <dbReference type="EMBL" id="MBC8177585.1"/>
    </source>
</evidence>
<dbReference type="EMBL" id="JACNJD010000219">
    <property type="protein sequence ID" value="MBC8177585.1"/>
    <property type="molecule type" value="Genomic_DNA"/>
</dbReference>
<gene>
    <name evidence="1" type="ORF">H8E19_09285</name>
</gene>
<dbReference type="Proteomes" id="UP000650524">
    <property type="component" value="Unassembled WGS sequence"/>
</dbReference>
<protein>
    <submittedName>
        <fullName evidence="1">Uncharacterized protein</fullName>
    </submittedName>
</protein>
<comment type="caution">
    <text evidence="1">The sequence shown here is derived from an EMBL/GenBank/DDBJ whole genome shotgun (WGS) entry which is preliminary data.</text>
</comment>